<feature type="compositionally biased region" description="Basic residues" evidence="1">
    <location>
        <begin position="67"/>
        <end position="77"/>
    </location>
</feature>
<proteinExistence type="predicted"/>
<reference evidence="2 3" key="1">
    <citation type="submission" date="2019-02" db="EMBL/GenBank/DDBJ databases">
        <title>Genome sequencing of the rare red list fungi Bondarzewia mesenterica.</title>
        <authorList>
            <person name="Buettner E."/>
            <person name="Kellner H."/>
        </authorList>
    </citation>
    <scope>NUCLEOTIDE SEQUENCE [LARGE SCALE GENOMIC DNA]</scope>
    <source>
        <strain evidence="2 3">DSM 108281</strain>
    </source>
</reference>
<dbReference type="EMBL" id="SGPL01000135">
    <property type="protein sequence ID" value="THH16933.1"/>
    <property type="molecule type" value="Genomic_DNA"/>
</dbReference>
<feature type="region of interest" description="Disordered" evidence="1">
    <location>
        <begin position="62"/>
        <end position="83"/>
    </location>
</feature>
<dbReference type="Proteomes" id="UP000310158">
    <property type="component" value="Unassembled WGS sequence"/>
</dbReference>
<organism evidence="2 3">
    <name type="scientific">Bondarzewia mesenterica</name>
    <dbReference type="NCBI Taxonomy" id="1095465"/>
    <lineage>
        <taxon>Eukaryota</taxon>
        <taxon>Fungi</taxon>
        <taxon>Dikarya</taxon>
        <taxon>Basidiomycota</taxon>
        <taxon>Agaricomycotina</taxon>
        <taxon>Agaricomycetes</taxon>
        <taxon>Russulales</taxon>
        <taxon>Bondarzewiaceae</taxon>
        <taxon>Bondarzewia</taxon>
    </lineage>
</organism>
<gene>
    <name evidence="2" type="ORF">EW146_g3788</name>
</gene>
<protein>
    <submittedName>
        <fullName evidence="2">Uncharacterized protein</fullName>
    </submittedName>
</protein>
<name>A0A4V3XFB8_9AGAM</name>
<dbReference type="AlphaFoldDB" id="A0A4V3XFB8"/>
<sequence>MTKIGKCTHGSLIIFVNAPATPSAHALAITLYWCLAVKSTTFWPAVILLQSFSTFCTRSTDLQFPPTKKKRRHRNQHAGKERETKRILTIVPSGLPRCALGTEDKRGRDDGDAPSALMFFGNERKYGDRWFAKYAPGSASASAANPPLAPPIATARWWSCNCLASGTCPIQCLINPARHIPSSKDERVNVHAYRHLCLSALCLDPWS</sequence>
<evidence type="ECO:0000256" key="1">
    <source>
        <dbReference type="SAM" id="MobiDB-lite"/>
    </source>
</evidence>
<comment type="caution">
    <text evidence="2">The sequence shown here is derived from an EMBL/GenBank/DDBJ whole genome shotgun (WGS) entry which is preliminary data.</text>
</comment>
<evidence type="ECO:0000313" key="2">
    <source>
        <dbReference type="EMBL" id="THH16933.1"/>
    </source>
</evidence>
<accession>A0A4V3XFB8</accession>
<keyword evidence="3" id="KW-1185">Reference proteome</keyword>
<evidence type="ECO:0000313" key="3">
    <source>
        <dbReference type="Proteomes" id="UP000310158"/>
    </source>
</evidence>